<evidence type="ECO:0000313" key="3">
    <source>
        <dbReference type="WBParaSite" id="L893_g8926.t1"/>
    </source>
</evidence>
<feature type="compositionally biased region" description="Basic and acidic residues" evidence="1">
    <location>
        <begin position="224"/>
        <end position="233"/>
    </location>
</feature>
<keyword evidence="2" id="KW-1185">Reference proteome</keyword>
<evidence type="ECO:0000256" key="1">
    <source>
        <dbReference type="SAM" id="MobiDB-lite"/>
    </source>
</evidence>
<name>A0A1I8ATK3_9BILA</name>
<dbReference type="AlphaFoldDB" id="A0A1I8ATK3"/>
<accession>A0A1I8ATK3</accession>
<sequence length="508" mass="55895">MNLSTASQIGDLRSTSEKHAVPPRFACKKKREQRRKEKTADTSAAKRKPESALSRISKRLKKRSEFYLFPDLPDNEQIVTSPPRIEGYIYLRGCKSHLLLNRTKRFFAKLSMGVLKLYKGKNTRSSVDTLSHEFKIDLSQISVGYNDEDVRFVMAFKQESHQLFPVEKESYPQWKSALQAHRWYRQYQLKQGMLNNSDASLRLNTNVLPAKHEKAPTEKSGQSVDDKVDEKTPDVSANDPLSKALDEIRATRANVGDALEKMVKLHDEMKVMYSRTEGIFDDIKAIVSSTSSQSLCPTPANAQAALAVPPQNPLQNNTSVMSTCVQPNSTAVTSFASCTSVCEAMEMSESGGSDSDSEEEDVAALADPASISTRSLEATRNRKRGKPSSKKDAALAQIVEQNPPPSQPTQLPKYELIRAASGQPTDSTKAQPQPLPASTSVQKLPSVPAKSALDTSAPPPPKKPSTLCVVQKAKPSSYQPHPRNHRTALPCEQLKGEGISYSSLATLA</sequence>
<dbReference type="Proteomes" id="UP000095287">
    <property type="component" value="Unplaced"/>
</dbReference>
<feature type="region of interest" description="Disordered" evidence="1">
    <location>
        <begin position="421"/>
        <end position="491"/>
    </location>
</feature>
<feature type="region of interest" description="Disordered" evidence="1">
    <location>
        <begin position="209"/>
        <end position="239"/>
    </location>
</feature>
<feature type="compositionally biased region" description="Polar residues" evidence="1">
    <location>
        <begin position="422"/>
        <end position="443"/>
    </location>
</feature>
<organism evidence="2 3">
    <name type="scientific">Steinernema glaseri</name>
    <dbReference type="NCBI Taxonomy" id="37863"/>
    <lineage>
        <taxon>Eukaryota</taxon>
        <taxon>Metazoa</taxon>
        <taxon>Ecdysozoa</taxon>
        <taxon>Nematoda</taxon>
        <taxon>Chromadorea</taxon>
        <taxon>Rhabditida</taxon>
        <taxon>Tylenchina</taxon>
        <taxon>Panagrolaimomorpha</taxon>
        <taxon>Strongyloidoidea</taxon>
        <taxon>Steinernematidae</taxon>
        <taxon>Steinernema</taxon>
    </lineage>
</organism>
<dbReference type="SUPFAM" id="SSF50729">
    <property type="entry name" value="PH domain-like"/>
    <property type="match status" value="1"/>
</dbReference>
<evidence type="ECO:0000313" key="2">
    <source>
        <dbReference type="Proteomes" id="UP000095287"/>
    </source>
</evidence>
<reference evidence="3" key="1">
    <citation type="submission" date="2016-11" db="UniProtKB">
        <authorList>
            <consortium name="WormBaseParasite"/>
        </authorList>
    </citation>
    <scope>IDENTIFICATION</scope>
</reference>
<proteinExistence type="predicted"/>
<feature type="region of interest" description="Disordered" evidence="1">
    <location>
        <begin position="1"/>
        <end position="54"/>
    </location>
</feature>
<dbReference type="WBParaSite" id="L893_g8926.t1">
    <property type="protein sequence ID" value="L893_g8926.t1"/>
    <property type="gene ID" value="L893_g8926"/>
</dbReference>
<feature type="region of interest" description="Disordered" evidence="1">
    <location>
        <begin position="347"/>
        <end position="393"/>
    </location>
</feature>
<protein>
    <submittedName>
        <fullName evidence="3">PH domain-containing protein</fullName>
    </submittedName>
</protein>